<keyword evidence="1" id="KW-0812">Transmembrane</keyword>
<accession>A0A136KIX6</accession>
<dbReference type="SUPFAM" id="SSF53335">
    <property type="entry name" value="S-adenosyl-L-methionine-dependent methyltransferases"/>
    <property type="match status" value="1"/>
</dbReference>
<sequence>MRQTNMNRSQNFVNNPNLTDRRRRWFDVFGSYVPIIFSFLTDEEWNLIEEWYTETEEKHFIGEASVPFMSVLHGLIMGNKIQRIVQLGHYAGFSSLLIGFMLRKMDRKNGLFSIDIDPIVSEFTDAWIKKAGLQEYVSVNISDSAAPDMPEKAEEYLKGDIELVIIDSSHQYRHTKQELELWYPKLKKTGIIAMHDISEFATDFDSTGEGGVEKALNEWESSEPNASILRLLPQDLPKDVLLQQDHVFDRVYRDPCGIALIQKR</sequence>
<dbReference type="EMBL" id="JYPD01000018">
    <property type="protein sequence ID" value="KXK09349.1"/>
    <property type="molecule type" value="Genomic_DNA"/>
</dbReference>
<organism evidence="2 3">
    <name type="scientific">candidate division WS6 bacterium OLB21</name>
    <dbReference type="NCBI Taxonomy" id="1617427"/>
    <lineage>
        <taxon>Bacteria</taxon>
        <taxon>Candidatus Dojkabacteria</taxon>
    </lineage>
</organism>
<evidence type="ECO:0000313" key="2">
    <source>
        <dbReference type="EMBL" id="KXK09349.1"/>
    </source>
</evidence>
<protein>
    <submittedName>
        <fullName evidence="2">Cephalosporin hydroxylase</fullName>
    </submittedName>
</protein>
<dbReference type="Gene3D" id="3.40.50.150">
    <property type="entry name" value="Vaccinia Virus protein VP39"/>
    <property type="match status" value="1"/>
</dbReference>
<proteinExistence type="predicted"/>
<dbReference type="AlphaFoldDB" id="A0A136KIX6"/>
<comment type="caution">
    <text evidence="2">The sequence shown here is derived from an EMBL/GenBank/DDBJ whole genome shotgun (WGS) entry which is preliminary data.</text>
</comment>
<reference evidence="2 3" key="1">
    <citation type="submission" date="2015-02" db="EMBL/GenBank/DDBJ databases">
        <title>Improved understanding of the partial-nitritation anammox process through 23 genomes representing the majority of the microbial community.</title>
        <authorList>
            <person name="Speth D.R."/>
            <person name="In T Zandt M."/>
            <person name="Guerrero Cruz S."/>
            <person name="Jetten M.S."/>
            <person name="Dutilh B.E."/>
        </authorList>
    </citation>
    <scope>NUCLEOTIDE SEQUENCE [LARGE SCALE GENOMIC DNA]</scope>
    <source>
        <strain evidence="2">OLB21</strain>
    </source>
</reference>
<dbReference type="InterPro" id="IPR029063">
    <property type="entry name" value="SAM-dependent_MTases_sf"/>
</dbReference>
<evidence type="ECO:0000256" key="1">
    <source>
        <dbReference type="SAM" id="Phobius"/>
    </source>
</evidence>
<keyword evidence="1" id="KW-1133">Transmembrane helix</keyword>
<gene>
    <name evidence="2" type="ORF">UZ20_WS6002000564</name>
</gene>
<feature type="transmembrane region" description="Helical" evidence="1">
    <location>
        <begin position="84"/>
        <end position="102"/>
    </location>
</feature>
<keyword evidence="1" id="KW-0472">Membrane</keyword>
<dbReference type="Pfam" id="PF13578">
    <property type="entry name" value="Methyltransf_24"/>
    <property type="match status" value="1"/>
</dbReference>
<name>A0A136KIX6_9BACT</name>
<evidence type="ECO:0000313" key="3">
    <source>
        <dbReference type="Proteomes" id="UP000070449"/>
    </source>
</evidence>
<dbReference type="Proteomes" id="UP000070449">
    <property type="component" value="Unassembled WGS sequence"/>
</dbReference>